<gene>
    <name evidence="2" type="ORF">Tco_1067540</name>
</gene>
<dbReference type="Proteomes" id="UP001151760">
    <property type="component" value="Unassembled WGS sequence"/>
</dbReference>
<reference evidence="2" key="1">
    <citation type="journal article" date="2022" name="Int. J. Mol. Sci.">
        <title>Draft Genome of Tanacetum Coccineum: Genomic Comparison of Closely Related Tanacetum-Family Plants.</title>
        <authorList>
            <person name="Yamashiro T."/>
            <person name="Shiraishi A."/>
            <person name="Nakayama K."/>
            <person name="Satake H."/>
        </authorList>
    </citation>
    <scope>NUCLEOTIDE SEQUENCE</scope>
</reference>
<proteinExistence type="predicted"/>
<accession>A0ABQ5HFA6</accession>
<feature type="non-terminal residue" evidence="2">
    <location>
        <position position="30"/>
    </location>
</feature>
<comment type="caution">
    <text evidence="2">The sequence shown here is derived from an EMBL/GenBank/DDBJ whole genome shotgun (WGS) entry which is preliminary data.</text>
</comment>
<feature type="compositionally biased region" description="Basic and acidic residues" evidence="1">
    <location>
        <begin position="19"/>
        <end position="30"/>
    </location>
</feature>
<evidence type="ECO:0000313" key="2">
    <source>
        <dbReference type="EMBL" id="GJT85823.1"/>
    </source>
</evidence>
<protein>
    <submittedName>
        <fullName evidence="2">Uncharacterized protein</fullName>
    </submittedName>
</protein>
<organism evidence="2 3">
    <name type="scientific">Tanacetum coccineum</name>
    <dbReference type="NCBI Taxonomy" id="301880"/>
    <lineage>
        <taxon>Eukaryota</taxon>
        <taxon>Viridiplantae</taxon>
        <taxon>Streptophyta</taxon>
        <taxon>Embryophyta</taxon>
        <taxon>Tracheophyta</taxon>
        <taxon>Spermatophyta</taxon>
        <taxon>Magnoliopsida</taxon>
        <taxon>eudicotyledons</taxon>
        <taxon>Gunneridae</taxon>
        <taxon>Pentapetalae</taxon>
        <taxon>asterids</taxon>
        <taxon>campanulids</taxon>
        <taxon>Asterales</taxon>
        <taxon>Asteraceae</taxon>
        <taxon>Asteroideae</taxon>
        <taxon>Anthemideae</taxon>
        <taxon>Anthemidinae</taxon>
        <taxon>Tanacetum</taxon>
    </lineage>
</organism>
<dbReference type="EMBL" id="BQNB010019486">
    <property type="protein sequence ID" value="GJT85823.1"/>
    <property type="molecule type" value="Genomic_DNA"/>
</dbReference>
<name>A0ABQ5HFA6_9ASTR</name>
<keyword evidence="3" id="KW-1185">Reference proteome</keyword>
<feature type="region of interest" description="Disordered" evidence="1">
    <location>
        <begin position="1"/>
        <end position="30"/>
    </location>
</feature>
<evidence type="ECO:0000256" key="1">
    <source>
        <dbReference type="SAM" id="MobiDB-lite"/>
    </source>
</evidence>
<sequence length="30" mass="3357">MKEKRTAGTWSTRVANDALARKERGKLGPK</sequence>
<evidence type="ECO:0000313" key="3">
    <source>
        <dbReference type="Proteomes" id="UP001151760"/>
    </source>
</evidence>
<reference evidence="2" key="2">
    <citation type="submission" date="2022-01" db="EMBL/GenBank/DDBJ databases">
        <authorList>
            <person name="Yamashiro T."/>
            <person name="Shiraishi A."/>
            <person name="Satake H."/>
            <person name="Nakayama K."/>
        </authorList>
    </citation>
    <scope>NUCLEOTIDE SEQUENCE</scope>
</reference>